<dbReference type="GO" id="GO:0016746">
    <property type="term" value="F:acyltransferase activity"/>
    <property type="evidence" value="ECO:0007669"/>
    <property type="project" value="InterPro"/>
</dbReference>
<evidence type="ECO:0000313" key="4">
    <source>
        <dbReference type="EMBL" id="KTS13454.1"/>
    </source>
</evidence>
<evidence type="ECO:0000259" key="3">
    <source>
        <dbReference type="Pfam" id="PF23359"/>
    </source>
</evidence>
<dbReference type="Pfam" id="PF23359">
    <property type="entry name" value="Lsr2_DNA-bd"/>
    <property type="match status" value="1"/>
</dbReference>
<dbReference type="Pfam" id="PF11774">
    <property type="entry name" value="Lsr2"/>
    <property type="match status" value="1"/>
</dbReference>
<reference evidence="4 5" key="1">
    <citation type="journal article" date="2016" name="Front. Microbiol.">
        <title>Genomic Resource of Rice Seed Associated Bacteria.</title>
        <authorList>
            <person name="Midha S."/>
            <person name="Bansal K."/>
            <person name="Sharma S."/>
            <person name="Kumar N."/>
            <person name="Patil P.P."/>
            <person name="Chaudhry V."/>
            <person name="Patil P.B."/>
        </authorList>
    </citation>
    <scope>NUCLEOTIDE SEQUENCE [LARGE SCALE GENOMIC DNA]</scope>
    <source>
        <strain evidence="4 5">RSA3</strain>
    </source>
</reference>
<dbReference type="InterPro" id="IPR042261">
    <property type="entry name" value="Lsr2-like_dimerization"/>
</dbReference>
<dbReference type="EMBL" id="LDRV01000025">
    <property type="protein sequence ID" value="KTS13454.1"/>
    <property type="molecule type" value="Genomic_DNA"/>
</dbReference>
<evidence type="ECO:0000259" key="2">
    <source>
        <dbReference type="Pfam" id="PF11774"/>
    </source>
</evidence>
<name>A0A147FA15_MICTE</name>
<dbReference type="PATRIC" id="fig|2033.4.peg.916"/>
<organism evidence="4 5">
    <name type="scientific">Microbacterium testaceum</name>
    <name type="common">Aureobacterium testaceum</name>
    <name type="synonym">Brevibacterium testaceum</name>
    <dbReference type="NCBI Taxonomy" id="2033"/>
    <lineage>
        <taxon>Bacteria</taxon>
        <taxon>Bacillati</taxon>
        <taxon>Actinomycetota</taxon>
        <taxon>Actinomycetes</taxon>
        <taxon>Micrococcales</taxon>
        <taxon>Microbacteriaceae</taxon>
        <taxon>Microbacterium</taxon>
    </lineage>
</organism>
<gene>
    <name evidence="4" type="ORF">RSA3_04335</name>
</gene>
<dbReference type="Proteomes" id="UP000072189">
    <property type="component" value="Unassembled WGS sequence"/>
</dbReference>
<dbReference type="InterPro" id="IPR024412">
    <property type="entry name" value="Lsr2_dim_dom"/>
</dbReference>
<dbReference type="OrthoDB" id="4113332at2"/>
<dbReference type="AlphaFoldDB" id="A0A147FA15"/>
<feature type="domain" description="Lsr2 dimerization" evidence="2">
    <location>
        <begin position="1"/>
        <end position="61"/>
    </location>
</feature>
<evidence type="ECO:0000256" key="1">
    <source>
        <dbReference type="ARBA" id="ARBA00023125"/>
    </source>
</evidence>
<proteinExistence type="predicted"/>
<dbReference type="Gene3D" id="4.10.320.10">
    <property type="entry name" value="E3-binding domain"/>
    <property type="match status" value="1"/>
</dbReference>
<dbReference type="InterPro" id="IPR055370">
    <property type="entry name" value="Lsr2_DNA-bd"/>
</dbReference>
<comment type="caution">
    <text evidence="4">The sequence shown here is derived from an EMBL/GenBank/DDBJ whole genome shotgun (WGS) entry which is preliminary data.</text>
</comment>
<keyword evidence="1" id="KW-0238">DNA-binding</keyword>
<dbReference type="GO" id="GO:0003677">
    <property type="term" value="F:DNA binding"/>
    <property type="evidence" value="ECO:0007669"/>
    <property type="project" value="UniProtKB-KW"/>
</dbReference>
<feature type="domain" description="Lsr2 DNA-binding" evidence="3">
    <location>
        <begin position="82"/>
        <end position="113"/>
    </location>
</feature>
<dbReference type="InterPro" id="IPR036625">
    <property type="entry name" value="E3-bd_dom_sf"/>
</dbReference>
<sequence>MAIKHITHLVDDLDGSVLEEGEGKQITFSVEGRAYEIDLSNRNADKFYNAIAPFVDAARSVSRTTTTSRRPRAARRDNDLDLGAVREWARANGHTVSDRGRVPATVLEAYSAAQS</sequence>
<dbReference type="Gene3D" id="3.30.60.230">
    <property type="entry name" value="Lsr2, dimerization domain"/>
    <property type="match status" value="1"/>
</dbReference>
<accession>A0A147FA15</accession>
<evidence type="ECO:0008006" key="6">
    <source>
        <dbReference type="Google" id="ProtNLM"/>
    </source>
</evidence>
<evidence type="ECO:0000313" key="5">
    <source>
        <dbReference type="Proteomes" id="UP000072189"/>
    </source>
</evidence>
<protein>
    <recommendedName>
        <fullName evidence="6">Lsr2 family protein</fullName>
    </recommendedName>
</protein>